<proteinExistence type="predicted"/>
<evidence type="ECO:0008006" key="3">
    <source>
        <dbReference type="Google" id="ProtNLM"/>
    </source>
</evidence>
<protein>
    <recommendedName>
        <fullName evidence="3">Lipoprotein</fullName>
    </recommendedName>
</protein>
<reference evidence="1" key="1">
    <citation type="journal article" date="2022" name="Front. Microbiol.">
        <title>Genome-based taxonomic rearrangement of Oceanobacter-related bacteria including the description of Thalassolituus hydrocarbonoclasticus sp. nov. and Thalassolituus pacificus sp. nov. and emended description of the genus Thalassolituus.</title>
        <authorList>
            <person name="Dong C."/>
            <person name="Wei L."/>
            <person name="Wang J."/>
            <person name="Lai Q."/>
            <person name="Huang Z."/>
            <person name="Shao Z."/>
        </authorList>
    </citation>
    <scope>NUCLEOTIDE SEQUENCE</scope>
    <source>
        <strain evidence="1">59MF3M-4</strain>
    </source>
</reference>
<dbReference type="RefSeq" id="WP_260975009.1">
    <property type="nucleotide sequence ID" value="NZ_JAOANI010000012.1"/>
</dbReference>
<evidence type="ECO:0000313" key="2">
    <source>
        <dbReference type="Proteomes" id="UP001147830"/>
    </source>
</evidence>
<gene>
    <name evidence="1" type="ORF">NYR02_03505</name>
</gene>
<dbReference type="AlphaFoldDB" id="A0A9X2WCW6"/>
<comment type="caution">
    <text evidence="1">The sequence shown here is derived from an EMBL/GenBank/DDBJ whole genome shotgun (WGS) entry which is preliminary data.</text>
</comment>
<keyword evidence="2" id="KW-1185">Reference proteome</keyword>
<sequence>MRNVLIPLLTLFLLGCGPEVDDADQPVGTTSSVTIYNEAFTSLKDFYLSDGSGYGPNQIEGKFISTGQSYTVSDIECGKSYTMKAVRTDATEVIQKDVLLKCGFDYIWRVK</sequence>
<reference evidence="1" key="2">
    <citation type="submission" date="2022-08" db="EMBL/GenBank/DDBJ databases">
        <authorList>
            <person name="Dong C."/>
        </authorList>
    </citation>
    <scope>NUCLEOTIDE SEQUENCE</scope>
    <source>
        <strain evidence="1">59MF3M-4</strain>
    </source>
</reference>
<evidence type="ECO:0000313" key="1">
    <source>
        <dbReference type="EMBL" id="MCT7358087.1"/>
    </source>
</evidence>
<dbReference type="Proteomes" id="UP001147830">
    <property type="component" value="Unassembled WGS sequence"/>
</dbReference>
<organism evidence="1 2">
    <name type="scientific">Thalassolituus pacificus</name>
    <dbReference type="NCBI Taxonomy" id="2975440"/>
    <lineage>
        <taxon>Bacteria</taxon>
        <taxon>Pseudomonadati</taxon>
        <taxon>Pseudomonadota</taxon>
        <taxon>Gammaproteobacteria</taxon>
        <taxon>Oceanospirillales</taxon>
        <taxon>Oceanospirillaceae</taxon>
        <taxon>Thalassolituus</taxon>
    </lineage>
</organism>
<name>A0A9X2WCW6_9GAMM</name>
<dbReference type="EMBL" id="JAOANI010000012">
    <property type="protein sequence ID" value="MCT7358087.1"/>
    <property type="molecule type" value="Genomic_DNA"/>
</dbReference>
<accession>A0A9X2WCW6</accession>
<dbReference type="PROSITE" id="PS51257">
    <property type="entry name" value="PROKAR_LIPOPROTEIN"/>
    <property type="match status" value="1"/>
</dbReference>